<gene>
    <name evidence="3" type="ORF">NMOB1V02_LOCUS5513</name>
</gene>
<dbReference type="OrthoDB" id="413402at2759"/>
<accession>A0A7R9BPJ7</accession>
<dbReference type="EMBL" id="CAJPEX010001011">
    <property type="protein sequence ID" value="CAG0917942.1"/>
    <property type="molecule type" value="Genomic_DNA"/>
</dbReference>
<dbReference type="EMBL" id="OA883048">
    <property type="protein sequence ID" value="CAD7277790.1"/>
    <property type="molecule type" value="Genomic_DNA"/>
</dbReference>
<dbReference type="PANTHER" id="PTHR21184:SF6">
    <property type="entry name" value="CONSERVED PLASMA MEMBRANE PROTEIN"/>
    <property type="match status" value="1"/>
</dbReference>
<dbReference type="PANTHER" id="PTHR21184">
    <property type="entry name" value="MENORIN (DENDRITIC BRANCHING PROTEIN)"/>
    <property type="match status" value="1"/>
</dbReference>
<dbReference type="GO" id="GO:0005615">
    <property type="term" value="C:extracellular space"/>
    <property type="evidence" value="ECO:0007669"/>
    <property type="project" value="TreeGrafter"/>
</dbReference>
<evidence type="ECO:0000256" key="1">
    <source>
        <dbReference type="ARBA" id="ARBA00044953"/>
    </source>
</evidence>
<comment type="similarity">
    <text evidence="1">Belongs to the menorin family.</text>
</comment>
<keyword evidence="4" id="KW-1185">Reference proteome</keyword>
<feature type="domain" description="Menorin-like" evidence="2">
    <location>
        <begin position="29"/>
        <end position="271"/>
    </location>
</feature>
<evidence type="ECO:0000313" key="4">
    <source>
        <dbReference type="Proteomes" id="UP000678499"/>
    </source>
</evidence>
<sequence length="275" mass="31195">MDRLEDCKEESNSSAALDVLNYFSEVDGDASKIVWAHRVNSVEMLEKALKDESVMMLEADILSGTVIGEPSRETAIMSHPPDVESDLSFDRFLEDFLSSQVRKGLKLDFKDFSVVEYCLQKLEQNVGEVNFPLWLNADIIRGPVRRKRDPIDPDAFLPLCKKYFPEATLSVGWTVDVPMFYLGWGAYKMEHVTEMAEALKKHGISQPVTFPVFGLFAHNSIDALRWLLDNVSDSSLTIWGGKADSPYHNRKALGKMRDLLGRHRVYFDVPYAVPD</sequence>
<reference evidence="3" key="1">
    <citation type="submission" date="2020-11" db="EMBL/GenBank/DDBJ databases">
        <authorList>
            <person name="Tran Van P."/>
        </authorList>
    </citation>
    <scope>NUCLEOTIDE SEQUENCE</scope>
</reference>
<evidence type="ECO:0000259" key="2">
    <source>
        <dbReference type="Pfam" id="PF10223"/>
    </source>
</evidence>
<proteinExistence type="inferred from homology"/>
<name>A0A7R9BPJ7_9CRUS</name>
<dbReference type="Pfam" id="PF10223">
    <property type="entry name" value="Menorin_N"/>
    <property type="match status" value="1"/>
</dbReference>
<evidence type="ECO:0000313" key="3">
    <source>
        <dbReference type="EMBL" id="CAD7277790.1"/>
    </source>
</evidence>
<dbReference type="Proteomes" id="UP000678499">
    <property type="component" value="Unassembled WGS sequence"/>
</dbReference>
<organism evidence="3">
    <name type="scientific">Notodromas monacha</name>
    <dbReference type="NCBI Taxonomy" id="399045"/>
    <lineage>
        <taxon>Eukaryota</taxon>
        <taxon>Metazoa</taxon>
        <taxon>Ecdysozoa</taxon>
        <taxon>Arthropoda</taxon>
        <taxon>Crustacea</taxon>
        <taxon>Oligostraca</taxon>
        <taxon>Ostracoda</taxon>
        <taxon>Podocopa</taxon>
        <taxon>Podocopida</taxon>
        <taxon>Cypridocopina</taxon>
        <taxon>Cypridoidea</taxon>
        <taxon>Cyprididae</taxon>
        <taxon>Notodromas</taxon>
    </lineage>
</organism>
<protein>
    <recommendedName>
        <fullName evidence="2">Menorin-like domain-containing protein</fullName>
    </recommendedName>
</protein>
<dbReference type="InterPro" id="IPR019356">
    <property type="entry name" value="Menorin_dom"/>
</dbReference>
<dbReference type="AlphaFoldDB" id="A0A7R9BPJ7"/>